<gene>
    <name evidence="1" type="ORF">HCN52_04580</name>
</gene>
<accession>A0ABX1C7L5</accession>
<name>A0ABX1C7L5_9ACTN</name>
<dbReference type="Proteomes" id="UP000727056">
    <property type="component" value="Unassembled WGS sequence"/>
</dbReference>
<evidence type="ECO:0000313" key="2">
    <source>
        <dbReference type="Proteomes" id="UP000727056"/>
    </source>
</evidence>
<dbReference type="RefSeq" id="WP_168087063.1">
    <property type="nucleotide sequence ID" value="NZ_BHZH01000098.1"/>
</dbReference>
<sequence length="139" mass="14989">MTLWRPGMAVTADRLNGIVMPWTPLSELGNWSGVGAPHGANAPRMQKRVAPGGDPVWEFEGEIELPSVATNSIVTIFTFSTAHRVSREQRLSVGWNTTGYYSFWIRLLTSGTFATGLPAAATTTASTRLSLAGVRITNP</sequence>
<reference evidence="1 2" key="1">
    <citation type="submission" date="2020-03" db="EMBL/GenBank/DDBJ databases">
        <title>Draft genome of Streptomyces sp. ventii, isolated from the Axial Seamount in the Pacific Ocean, and resequencing of the two type strains Streptomyces lonarensis strain NCL 716 and Streptomyces bohaiensis strain 11A07.</title>
        <authorList>
            <person name="Loughran R.M."/>
            <person name="Pfannmuller K.M."/>
            <person name="Wasson B.J."/>
            <person name="Deadmond M.C."/>
            <person name="Paddock B.E."/>
            <person name="Koyack M.J."/>
            <person name="Gallegos D.A."/>
            <person name="Mitchell E.A."/>
            <person name="Ushijima B."/>
            <person name="Saw J.H."/>
            <person name="Mcphail K.L."/>
            <person name="Videau P."/>
        </authorList>
    </citation>
    <scope>NUCLEOTIDE SEQUENCE [LARGE SCALE GENOMIC DNA]</scope>
    <source>
        <strain evidence="1 2">11A07</strain>
    </source>
</reference>
<organism evidence="1 2">
    <name type="scientific">Streptomyces bohaiensis</name>
    <dbReference type="NCBI Taxonomy" id="1431344"/>
    <lineage>
        <taxon>Bacteria</taxon>
        <taxon>Bacillati</taxon>
        <taxon>Actinomycetota</taxon>
        <taxon>Actinomycetes</taxon>
        <taxon>Kitasatosporales</taxon>
        <taxon>Streptomycetaceae</taxon>
        <taxon>Streptomyces</taxon>
    </lineage>
</organism>
<dbReference type="EMBL" id="JAAVJC010000018">
    <property type="protein sequence ID" value="NJQ14231.1"/>
    <property type="molecule type" value="Genomic_DNA"/>
</dbReference>
<comment type="caution">
    <text evidence="1">The sequence shown here is derived from an EMBL/GenBank/DDBJ whole genome shotgun (WGS) entry which is preliminary data.</text>
</comment>
<protein>
    <recommendedName>
        <fullName evidence="3">Head-tail adaptor protein</fullName>
    </recommendedName>
</protein>
<evidence type="ECO:0008006" key="3">
    <source>
        <dbReference type="Google" id="ProtNLM"/>
    </source>
</evidence>
<keyword evidence="2" id="KW-1185">Reference proteome</keyword>
<proteinExistence type="predicted"/>
<evidence type="ECO:0000313" key="1">
    <source>
        <dbReference type="EMBL" id="NJQ14231.1"/>
    </source>
</evidence>